<dbReference type="PANTHER" id="PTHR11673">
    <property type="entry name" value="TRANSLATION INITIATION FACTOR 5A FAMILY MEMBER"/>
    <property type="match status" value="1"/>
</dbReference>
<organism evidence="2 3">
    <name type="scientific">Ilyodon furcidens</name>
    <name type="common">goldbreast splitfin</name>
    <dbReference type="NCBI Taxonomy" id="33524"/>
    <lineage>
        <taxon>Eukaryota</taxon>
        <taxon>Metazoa</taxon>
        <taxon>Chordata</taxon>
        <taxon>Craniata</taxon>
        <taxon>Vertebrata</taxon>
        <taxon>Euteleostomi</taxon>
        <taxon>Actinopterygii</taxon>
        <taxon>Neopterygii</taxon>
        <taxon>Teleostei</taxon>
        <taxon>Neoteleostei</taxon>
        <taxon>Acanthomorphata</taxon>
        <taxon>Ovalentaria</taxon>
        <taxon>Atherinomorphae</taxon>
        <taxon>Cyprinodontiformes</taxon>
        <taxon>Goodeidae</taxon>
        <taxon>Ilyodon</taxon>
    </lineage>
</organism>
<evidence type="ECO:0000313" key="2">
    <source>
        <dbReference type="EMBL" id="MEQ2225837.1"/>
    </source>
</evidence>
<evidence type="ECO:0000259" key="1">
    <source>
        <dbReference type="SMART" id="SM01376"/>
    </source>
</evidence>
<keyword evidence="3" id="KW-1185">Reference proteome</keyword>
<dbReference type="CDD" id="cd04468">
    <property type="entry name" value="S1_eIF5A"/>
    <property type="match status" value="1"/>
</dbReference>
<proteinExistence type="predicted"/>
<comment type="caution">
    <text evidence="2">The sequence shown here is derived from an EMBL/GenBank/DDBJ whole genome shotgun (WGS) entry which is preliminary data.</text>
</comment>
<dbReference type="InterPro" id="IPR020189">
    <property type="entry name" value="IF5A_C"/>
</dbReference>
<gene>
    <name evidence="2" type="ORF">ILYODFUR_021561</name>
</gene>
<dbReference type="EMBL" id="JAHRIQ010013894">
    <property type="protein sequence ID" value="MEQ2225837.1"/>
    <property type="molecule type" value="Genomic_DNA"/>
</dbReference>
<dbReference type="InterPro" id="IPR012340">
    <property type="entry name" value="NA-bd_OB-fold"/>
</dbReference>
<dbReference type="InterPro" id="IPR001884">
    <property type="entry name" value="IF5A-like"/>
</dbReference>
<reference evidence="2 3" key="1">
    <citation type="submission" date="2021-06" db="EMBL/GenBank/DDBJ databases">
        <authorList>
            <person name="Palmer J.M."/>
        </authorList>
    </citation>
    <scope>NUCLEOTIDE SEQUENCE [LARGE SCALE GENOMIC DNA]</scope>
    <source>
        <strain evidence="3">if_2019</strain>
        <tissue evidence="2">Muscle</tissue>
    </source>
</reference>
<protein>
    <recommendedName>
        <fullName evidence="1">Translation initiation factor 5A C-terminal domain-containing protein</fullName>
    </recommendedName>
</protein>
<dbReference type="Proteomes" id="UP001482620">
    <property type="component" value="Unassembled WGS sequence"/>
</dbReference>
<dbReference type="SMART" id="SM01376">
    <property type="entry name" value="eIF-5a"/>
    <property type="match status" value="1"/>
</dbReference>
<evidence type="ECO:0000313" key="3">
    <source>
        <dbReference type="Proteomes" id="UP001482620"/>
    </source>
</evidence>
<sequence length="110" mass="12153">VIDVSDGFLALMDDNGETREDLKVPDGDLGKEIEKKYSGGEQFMVSVLKAVDEEHLKFWKLDPVSFSCTSYSGQLGILLSPLRCPSKAFTAPLCSTYQEEIWPFASAGKE</sequence>
<accession>A0ABV0T0M5</accession>
<dbReference type="Pfam" id="PF01287">
    <property type="entry name" value="eIF-5a"/>
    <property type="match status" value="1"/>
</dbReference>
<feature type="domain" description="Translation initiation factor 5A C-terminal" evidence="1">
    <location>
        <begin position="1"/>
        <end position="60"/>
    </location>
</feature>
<dbReference type="Gene3D" id="2.40.50.140">
    <property type="entry name" value="Nucleic acid-binding proteins"/>
    <property type="match status" value="1"/>
</dbReference>
<feature type="non-terminal residue" evidence="2">
    <location>
        <position position="1"/>
    </location>
</feature>
<dbReference type="SUPFAM" id="SSF50249">
    <property type="entry name" value="Nucleic acid-binding proteins"/>
    <property type="match status" value="1"/>
</dbReference>
<name>A0ABV0T0M5_9TELE</name>